<dbReference type="Pfam" id="PF07963">
    <property type="entry name" value="N_methyl"/>
    <property type="match status" value="1"/>
</dbReference>
<dbReference type="InterPro" id="IPR012902">
    <property type="entry name" value="N_methyl_site"/>
</dbReference>
<evidence type="ECO:0000313" key="1">
    <source>
        <dbReference type="EMBL" id="SDI34052.1"/>
    </source>
</evidence>
<dbReference type="SUPFAM" id="SSF54523">
    <property type="entry name" value="Pili subunits"/>
    <property type="match status" value="1"/>
</dbReference>
<protein>
    <submittedName>
        <fullName evidence="1">Prepilin-type N-terminal cleavage/methylation domain-containing protein</fullName>
    </submittedName>
</protein>
<dbReference type="Proteomes" id="UP000183255">
    <property type="component" value="Unassembled WGS sequence"/>
</dbReference>
<dbReference type="NCBIfam" id="TIGR02532">
    <property type="entry name" value="IV_pilin_GFxxxE"/>
    <property type="match status" value="1"/>
</dbReference>
<organism evidence="1 2">
    <name type="scientific">Proteiniclasticum ruminis</name>
    <dbReference type="NCBI Taxonomy" id="398199"/>
    <lineage>
        <taxon>Bacteria</taxon>
        <taxon>Bacillati</taxon>
        <taxon>Bacillota</taxon>
        <taxon>Clostridia</taxon>
        <taxon>Eubacteriales</taxon>
        <taxon>Clostridiaceae</taxon>
        <taxon>Proteiniclasticum</taxon>
    </lineage>
</organism>
<gene>
    <name evidence="1" type="ORF">SAMN05421804_10296</name>
</gene>
<dbReference type="InterPro" id="IPR045584">
    <property type="entry name" value="Pilin-like"/>
</dbReference>
<evidence type="ECO:0000313" key="2">
    <source>
        <dbReference type="Proteomes" id="UP000183255"/>
    </source>
</evidence>
<dbReference type="EMBL" id="FNDZ01000002">
    <property type="protein sequence ID" value="SDI34052.1"/>
    <property type="molecule type" value="Genomic_DNA"/>
</dbReference>
<reference evidence="1 2" key="1">
    <citation type="submission" date="2016-10" db="EMBL/GenBank/DDBJ databases">
        <authorList>
            <person name="de Groot N.N."/>
        </authorList>
    </citation>
    <scope>NUCLEOTIDE SEQUENCE [LARGE SCALE GENOMIC DNA]</scope>
    <source>
        <strain evidence="1 2">CGMCC 1.5058</strain>
    </source>
</reference>
<name>A0A1G8JS88_9CLOT</name>
<sequence length="93" mass="10637">MFDYRSGFVKKKYLMKKLGKSKNKRSRSEKGCTLLELLAVMGLLAILLALASLKGTDILVNARERDCQYHRTQLIKEYESHLVATGKSTTKHY</sequence>
<accession>A0A1G8JS88</accession>
<proteinExistence type="predicted"/>
<dbReference type="AlphaFoldDB" id="A0A1G8JS88"/>